<protein>
    <recommendedName>
        <fullName evidence="1">CHK kinase-like domain-containing protein</fullName>
    </recommendedName>
</protein>
<sequence>MAPSVAVCRSSSLLEQPELEAAVCRALSCDLSAVQSLDLGAQRCGAVSDGFLSTCGSMTVDAVVRGRHHQLHLFVKREDAKDIVSGLDSFRREGLFYDDILPRLESAWRRGSEPASPDLGPAAYLGTDSVVVMEDLTRRGYSAVEDDWMWNGVDYQTVQQTLRAQARLHAASLLAQYRDGVRFAPEVLHENFVTRRPGVVGRRIFDTAADVICKYLLPVAVKSLAVPQTPAELQRLKDLTRDLYAELDVDALRRREKQAGGVLTIGHGDAWPNNVLVKRDAQGRTEHAVLVDFQMVRLAPPALDVVMFVTMSTRRAFRDKHLPGLLREYYDDLAGYCRQRGLDITEELFSFETFMASVERVRGMCRALGAAYTPVLGGDDADMRHLHQDGDQRARFLTDAHVRGPLVARWYAAEGERGDRYRRYVNEYLEEVLGLPPSAA</sequence>
<feature type="domain" description="CHK kinase-like" evidence="1">
    <location>
        <begin position="131"/>
        <end position="339"/>
    </location>
</feature>
<dbReference type="Pfam" id="PF02958">
    <property type="entry name" value="EcKL"/>
    <property type="match status" value="1"/>
</dbReference>
<dbReference type="InterPro" id="IPR015897">
    <property type="entry name" value="CHK_kinase-like"/>
</dbReference>
<proteinExistence type="predicted"/>
<dbReference type="AlphaFoldDB" id="A0AAV7XHP0"/>
<gene>
    <name evidence="2" type="ORF">ONE63_010622</name>
</gene>
<dbReference type="Proteomes" id="UP001075354">
    <property type="component" value="Chromosome 9"/>
</dbReference>
<evidence type="ECO:0000313" key="3">
    <source>
        <dbReference type="Proteomes" id="UP001075354"/>
    </source>
</evidence>
<keyword evidence="3" id="KW-1185">Reference proteome</keyword>
<organism evidence="2 3">
    <name type="scientific">Megalurothrips usitatus</name>
    <name type="common">bean blossom thrips</name>
    <dbReference type="NCBI Taxonomy" id="439358"/>
    <lineage>
        <taxon>Eukaryota</taxon>
        <taxon>Metazoa</taxon>
        <taxon>Ecdysozoa</taxon>
        <taxon>Arthropoda</taxon>
        <taxon>Hexapoda</taxon>
        <taxon>Insecta</taxon>
        <taxon>Pterygota</taxon>
        <taxon>Neoptera</taxon>
        <taxon>Paraneoptera</taxon>
        <taxon>Thysanoptera</taxon>
        <taxon>Terebrantia</taxon>
        <taxon>Thripoidea</taxon>
        <taxon>Thripidae</taxon>
        <taxon>Megalurothrips</taxon>
    </lineage>
</organism>
<dbReference type="PANTHER" id="PTHR11012:SF48">
    <property type="entry name" value="CHK KINASE-LIKE DOMAIN-CONTAINING PROTEIN-RELATED"/>
    <property type="match status" value="1"/>
</dbReference>
<comment type="caution">
    <text evidence="2">The sequence shown here is derived from an EMBL/GenBank/DDBJ whole genome shotgun (WGS) entry which is preliminary data.</text>
</comment>
<dbReference type="EMBL" id="JAPTSV010000009">
    <property type="protein sequence ID" value="KAJ1524085.1"/>
    <property type="molecule type" value="Genomic_DNA"/>
</dbReference>
<name>A0AAV7XHP0_9NEOP</name>
<evidence type="ECO:0000259" key="1">
    <source>
        <dbReference type="SMART" id="SM00587"/>
    </source>
</evidence>
<dbReference type="SUPFAM" id="SSF56112">
    <property type="entry name" value="Protein kinase-like (PK-like)"/>
    <property type="match status" value="1"/>
</dbReference>
<accession>A0AAV7XHP0</accession>
<dbReference type="PANTHER" id="PTHR11012">
    <property type="entry name" value="PROTEIN KINASE-LIKE DOMAIN-CONTAINING"/>
    <property type="match status" value="1"/>
</dbReference>
<evidence type="ECO:0000313" key="2">
    <source>
        <dbReference type="EMBL" id="KAJ1524085.1"/>
    </source>
</evidence>
<dbReference type="InterPro" id="IPR011009">
    <property type="entry name" value="Kinase-like_dom_sf"/>
</dbReference>
<dbReference type="InterPro" id="IPR004119">
    <property type="entry name" value="EcKL"/>
</dbReference>
<reference evidence="2" key="1">
    <citation type="submission" date="2022-12" db="EMBL/GenBank/DDBJ databases">
        <title>Chromosome-level genome assembly of the bean flower thrips Megalurothrips usitatus.</title>
        <authorList>
            <person name="Ma L."/>
            <person name="Liu Q."/>
            <person name="Li H."/>
            <person name="Cai W."/>
        </authorList>
    </citation>
    <scope>NUCLEOTIDE SEQUENCE</scope>
    <source>
        <strain evidence="2">Cailab_2022a</strain>
    </source>
</reference>
<dbReference type="Gene3D" id="3.90.1200.10">
    <property type="match status" value="1"/>
</dbReference>
<dbReference type="SMART" id="SM00587">
    <property type="entry name" value="CHK"/>
    <property type="match status" value="1"/>
</dbReference>